<dbReference type="InterPro" id="IPR032109">
    <property type="entry name" value="Big_3_5"/>
</dbReference>
<dbReference type="SUPFAM" id="SSF55816">
    <property type="entry name" value="5'-nucleotidase (syn. UDP-sugar hydrolase), C-terminal domain"/>
    <property type="match status" value="1"/>
</dbReference>
<dbReference type="InterPro" id="IPR004843">
    <property type="entry name" value="Calcineurin-like_PHP"/>
</dbReference>
<dbReference type="Pfam" id="PF02872">
    <property type="entry name" value="5_nucleotid_C"/>
    <property type="match status" value="1"/>
</dbReference>
<dbReference type="InterPro" id="IPR029052">
    <property type="entry name" value="Metallo-depent_PP-like"/>
</dbReference>
<dbReference type="Gene3D" id="3.90.780.10">
    <property type="entry name" value="5'-Nucleotidase, C-terminal domain"/>
    <property type="match status" value="1"/>
</dbReference>
<dbReference type="PANTHER" id="PTHR11575">
    <property type="entry name" value="5'-NUCLEOTIDASE-RELATED"/>
    <property type="match status" value="1"/>
</dbReference>
<dbReference type="GO" id="GO:0005975">
    <property type="term" value="P:carbohydrate metabolic process"/>
    <property type="evidence" value="ECO:0007669"/>
    <property type="project" value="UniProtKB-ARBA"/>
</dbReference>
<sequence>MKHLPRRLMAVATATLLGAPLLAVTPATAADDVTINLVGINDFHGRIDSATVQWAGTIKQLEAEAPGNSLLVSAGDNIGASLFTSAVDDDNPTIDVLNAVGLDASATGNHEFDKGYADLVNRVVPRADFPILGANVTKKSDGSAALPASKTFTIDGVRIAVIGAVTQETSTLVSPDGIADLTFGDPVEGINAEVDRLEALDDSERPDVMVASFHEGAPDGTLTLPQAVAGSSVFRHLVEDTSPDVDAIFMGHTHQKYAYEAPVPGASGKTRPIIQTGNYGENVGQIKLQVNPDSGEVTSFTLKNTARLAASDADLIKLYPDLAEVKSIRDAAVTAADKVGSVPKGEITGDITRAFTGGTTEDRGSESTAGGLVADALLETVAAEPAGADIGIVNPGGLRPPDLTYAGVPGSTTNTDGVVTFAELNSVLPFANNLNSVRLSGASLKKVLEQQWQRDASGNVPTRAYLQLGVSKNVHYTFDATRPEGSRITSVTIDGKPLEADQQYKVATFSFLATGGDNFRAFKEGVNTDTGLVDRDGWVAYFEKNSPVSPDFAKRSVEVRGVAAKYGVGTKGSVTFPRLDLTSLGSPANTRIYSKIVYGDGATASVPSQPVSSGAATVPFTLPEGRSGAMRLESEAFPSRTKIVVPLDVTGATVTATAPKATFGDDVPVAVTVTGPSGTPAGEVTLTNGDTKLGSGTLSDGGTATIPVDSEDLGAGTTTVTATYAGDGAGYPATSGSVDVVIAKAGTTTTAPDPAPTKVSDDAKVAVTVESSTGTEPTGAVTVSDGTRVIGSAQLAEGSASVSADLAGLSVGPHELTVAYAGDADHEASTTTVDVDVVKGSAGLTATATGSPYGTSTVVQVVGAPGATGVVYVGNGSTVVGIGFLVDGKGSVALPATALVPGTYALGVFFGGSDSYDAVDTTVGVTIAKGATSTRKVSVSPRTIVRNRTKPFVTVTVTGEGFTVDGGTVTLRQGGKSYRGTVKGGKARIRLGKITSSGKAKKVTATYSGNGVANGSSTSFTVKVLKKK</sequence>
<dbReference type="Pfam" id="PF00149">
    <property type="entry name" value="Metallophos"/>
    <property type="match status" value="1"/>
</dbReference>
<organism evidence="6 7">
    <name type="scientific">Aeromicrobium fastidiosum</name>
    <dbReference type="NCBI Taxonomy" id="52699"/>
    <lineage>
        <taxon>Bacteria</taxon>
        <taxon>Bacillati</taxon>
        <taxon>Actinomycetota</taxon>
        <taxon>Actinomycetes</taxon>
        <taxon>Propionibacteriales</taxon>
        <taxon>Nocardioidaceae</taxon>
        <taxon>Aeromicrobium</taxon>
    </lineage>
</organism>
<dbReference type="GO" id="GO:0009166">
    <property type="term" value="P:nucleotide catabolic process"/>
    <property type="evidence" value="ECO:0007669"/>
    <property type="project" value="InterPro"/>
</dbReference>
<dbReference type="RefSeq" id="WP_129185798.1">
    <property type="nucleotide sequence ID" value="NZ_JAGIOG010000001.1"/>
</dbReference>
<dbReference type="GO" id="GO:0030288">
    <property type="term" value="C:outer membrane-bounded periplasmic space"/>
    <property type="evidence" value="ECO:0007669"/>
    <property type="project" value="TreeGrafter"/>
</dbReference>
<keyword evidence="7" id="KW-1185">Reference proteome</keyword>
<evidence type="ECO:0000256" key="2">
    <source>
        <dbReference type="SAM" id="SignalP"/>
    </source>
</evidence>
<evidence type="ECO:0008006" key="8">
    <source>
        <dbReference type="Google" id="ProtNLM"/>
    </source>
</evidence>
<keyword evidence="1 2" id="KW-0732">Signal</keyword>
<feature type="domain" description="Calcineurin-like phosphoesterase" evidence="3">
    <location>
        <begin position="38"/>
        <end position="255"/>
    </location>
</feature>
<evidence type="ECO:0000313" key="6">
    <source>
        <dbReference type="EMBL" id="KAA1374567.1"/>
    </source>
</evidence>
<evidence type="ECO:0000259" key="5">
    <source>
        <dbReference type="Pfam" id="PF16640"/>
    </source>
</evidence>
<dbReference type="InterPro" id="IPR036907">
    <property type="entry name" value="5'-Nucleotdase_C_sf"/>
</dbReference>
<feature type="domain" description="5'-Nucleotidase C-terminal" evidence="4">
    <location>
        <begin position="360"/>
        <end position="524"/>
    </location>
</feature>
<dbReference type="SUPFAM" id="SSF56300">
    <property type="entry name" value="Metallo-dependent phosphatases"/>
    <property type="match status" value="1"/>
</dbReference>
<dbReference type="Gene3D" id="3.60.21.10">
    <property type="match status" value="1"/>
</dbReference>
<dbReference type="GO" id="GO:0008768">
    <property type="term" value="F:UDP-sugar diphosphatase activity"/>
    <property type="evidence" value="ECO:0007669"/>
    <property type="project" value="TreeGrafter"/>
</dbReference>
<evidence type="ECO:0000259" key="4">
    <source>
        <dbReference type="Pfam" id="PF02872"/>
    </source>
</evidence>
<feature type="domain" description="Bacterial Ig-like" evidence="5">
    <location>
        <begin position="655"/>
        <end position="742"/>
    </location>
</feature>
<dbReference type="Proteomes" id="UP001515100">
    <property type="component" value="Unassembled WGS sequence"/>
</dbReference>
<protein>
    <recommendedName>
        <fullName evidence="8">Bifunctional metallophosphatase/5'-nucleotidase</fullName>
    </recommendedName>
</protein>
<dbReference type="EMBL" id="SDPP02000004">
    <property type="protein sequence ID" value="KAA1374567.1"/>
    <property type="molecule type" value="Genomic_DNA"/>
</dbReference>
<reference evidence="6" key="1">
    <citation type="submission" date="2019-09" db="EMBL/GenBank/DDBJ databases">
        <authorList>
            <person name="Li J."/>
        </authorList>
    </citation>
    <scope>NUCLEOTIDE SEQUENCE [LARGE SCALE GENOMIC DNA]</scope>
    <source>
        <strain evidence="6">NRBC 14897</strain>
    </source>
</reference>
<dbReference type="InterPro" id="IPR013783">
    <property type="entry name" value="Ig-like_fold"/>
</dbReference>
<dbReference type="PRINTS" id="PR01607">
    <property type="entry name" value="APYRASEFAMLY"/>
</dbReference>
<proteinExistence type="predicted"/>
<evidence type="ECO:0000256" key="1">
    <source>
        <dbReference type="ARBA" id="ARBA00022729"/>
    </source>
</evidence>
<evidence type="ECO:0000313" key="7">
    <source>
        <dbReference type="Proteomes" id="UP001515100"/>
    </source>
</evidence>
<dbReference type="PANTHER" id="PTHR11575:SF24">
    <property type="entry name" value="5'-NUCLEOTIDASE"/>
    <property type="match status" value="1"/>
</dbReference>
<dbReference type="AlphaFoldDB" id="A0A641AI81"/>
<dbReference type="GO" id="GO:0008253">
    <property type="term" value="F:5'-nucleotidase activity"/>
    <property type="evidence" value="ECO:0007669"/>
    <property type="project" value="TreeGrafter"/>
</dbReference>
<gene>
    <name evidence="6" type="ORF">ESP62_014295</name>
</gene>
<dbReference type="Gene3D" id="2.60.40.10">
    <property type="entry name" value="Immunoglobulins"/>
    <property type="match status" value="3"/>
</dbReference>
<evidence type="ECO:0000259" key="3">
    <source>
        <dbReference type="Pfam" id="PF00149"/>
    </source>
</evidence>
<accession>A0A641AI81</accession>
<name>A0A641AI81_9ACTN</name>
<comment type="caution">
    <text evidence="6">The sequence shown here is derived from an EMBL/GenBank/DDBJ whole genome shotgun (WGS) entry which is preliminary data.</text>
</comment>
<dbReference type="InterPro" id="IPR008334">
    <property type="entry name" value="5'-Nucleotdase_C"/>
</dbReference>
<dbReference type="Pfam" id="PF16640">
    <property type="entry name" value="Big_3_5"/>
    <property type="match status" value="2"/>
</dbReference>
<feature type="domain" description="Bacterial Ig-like" evidence="5">
    <location>
        <begin position="753"/>
        <end position="837"/>
    </location>
</feature>
<feature type="chain" id="PRO_5024885723" description="Bifunctional metallophosphatase/5'-nucleotidase" evidence="2">
    <location>
        <begin position="30"/>
        <end position="1028"/>
    </location>
</feature>
<feature type="signal peptide" evidence="2">
    <location>
        <begin position="1"/>
        <end position="29"/>
    </location>
</feature>
<dbReference type="OrthoDB" id="1016457at2"/>
<dbReference type="InterPro" id="IPR006179">
    <property type="entry name" value="5_nucleotidase/apyrase"/>
</dbReference>